<gene>
    <name evidence="6" type="primary">crtF</name>
    <name evidence="6" type="ORF">GCM10010873_37880</name>
</gene>
<evidence type="ECO:0000256" key="3">
    <source>
        <dbReference type="ARBA" id="ARBA00022691"/>
    </source>
</evidence>
<dbReference type="PIRSF" id="PIRSF005739">
    <property type="entry name" value="O-mtase"/>
    <property type="match status" value="1"/>
</dbReference>
<reference evidence="6 7" key="1">
    <citation type="journal article" date="2014" name="Int. J. Syst. Evol. Microbiol.">
        <title>Complete genome sequence of Corynebacterium casei LMG S-19264T (=DSM 44701T), isolated from a smear-ripened cheese.</title>
        <authorList>
            <consortium name="US DOE Joint Genome Institute (JGI-PGF)"/>
            <person name="Walter F."/>
            <person name="Albersmeier A."/>
            <person name="Kalinowski J."/>
            <person name="Ruckert C."/>
        </authorList>
    </citation>
    <scope>NUCLEOTIDE SEQUENCE [LARGE SCALE GENOMIC DNA]</scope>
    <source>
        <strain evidence="6 7">NBRC 111766</strain>
    </source>
</reference>
<dbReference type="RefSeq" id="WP_284326892.1">
    <property type="nucleotide sequence ID" value="NZ_BSPP01000019.1"/>
</dbReference>
<feature type="domain" description="O-methyltransferase dimerisation" evidence="5">
    <location>
        <begin position="47"/>
        <end position="111"/>
    </location>
</feature>
<dbReference type="PANTHER" id="PTHR43712:SF2">
    <property type="entry name" value="O-METHYLTRANSFERASE CICE"/>
    <property type="match status" value="1"/>
</dbReference>
<dbReference type="GO" id="GO:0008171">
    <property type="term" value="F:O-methyltransferase activity"/>
    <property type="evidence" value="ECO:0007669"/>
    <property type="project" value="InterPro"/>
</dbReference>
<dbReference type="InterPro" id="IPR036390">
    <property type="entry name" value="WH_DNA-bd_sf"/>
</dbReference>
<dbReference type="Proteomes" id="UP001157355">
    <property type="component" value="Unassembled WGS sequence"/>
</dbReference>
<dbReference type="EMBL" id="BSPP01000019">
    <property type="protein sequence ID" value="GLS88814.1"/>
    <property type="molecule type" value="Genomic_DNA"/>
</dbReference>
<keyword evidence="1" id="KW-0489">Methyltransferase</keyword>
<dbReference type="Pfam" id="PF08100">
    <property type="entry name" value="Dimerisation"/>
    <property type="match status" value="1"/>
</dbReference>
<dbReference type="PANTHER" id="PTHR43712">
    <property type="entry name" value="PUTATIVE (AFU_ORTHOLOGUE AFUA_4G14580)-RELATED"/>
    <property type="match status" value="1"/>
</dbReference>
<name>A0AA37TYA9_9RHOB</name>
<keyword evidence="2" id="KW-0808">Transferase</keyword>
<feature type="domain" description="O-methyltransferase C-terminal" evidence="4">
    <location>
        <begin position="138"/>
        <end position="350"/>
    </location>
</feature>
<dbReference type="InterPro" id="IPR012967">
    <property type="entry name" value="COMT_dimerisation"/>
</dbReference>
<dbReference type="InterPro" id="IPR016461">
    <property type="entry name" value="COMT-like"/>
</dbReference>
<evidence type="ECO:0000256" key="1">
    <source>
        <dbReference type="ARBA" id="ARBA00022603"/>
    </source>
</evidence>
<dbReference type="Pfam" id="PF00891">
    <property type="entry name" value="Methyltransf_2"/>
    <property type="match status" value="1"/>
</dbReference>
<dbReference type="Gene3D" id="1.10.10.10">
    <property type="entry name" value="Winged helix-like DNA-binding domain superfamily/Winged helix DNA-binding domain"/>
    <property type="match status" value="1"/>
</dbReference>
<dbReference type="Gene3D" id="1.10.287.1350">
    <property type="match status" value="1"/>
</dbReference>
<dbReference type="CDD" id="cd02440">
    <property type="entry name" value="AdoMet_MTases"/>
    <property type="match status" value="1"/>
</dbReference>
<evidence type="ECO:0000313" key="7">
    <source>
        <dbReference type="Proteomes" id="UP001157355"/>
    </source>
</evidence>
<dbReference type="SUPFAM" id="SSF46785">
    <property type="entry name" value="Winged helix' DNA-binding domain"/>
    <property type="match status" value="1"/>
</dbReference>
<dbReference type="SUPFAM" id="SSF53335">
    <property type="entry name" value="S-adenosyl-L-methionine-dependent methyltransferases"/>
    <property type="match status" value="1"/>
</dbReference>
<dbReference type="PROSITE" id="PS51683">
    <property type="entry name" value="SAM_OMT_II"/>
    <property type="match status" value="1"/>
</dbReference>
<dbReference type="Gene3D" id="3.40.50.150">
    <property type="entry name" value="Vaccinia Virus protein VP39"/>
    <property type="match status" value="1"/>
</dbReference>
<comment type="caution">
    <text evidence="6">The sequence shown here is derived from an EMBL/GenBank/DDBJ whole genome shotgun (WGS) entry which is preliminary data.</text>
</comment>
<protein>
    <submittedName>
        <fullName evidence="6">Demethylspheroidene O-methyltransferase</fullName>
    </submittedName>
</protein>
<evidence type="ECO:0000259" key="5">
    <source>
        <dbReference type="Pfam" id="PF08100"/>
    </source>
</evidence>
<organism evidence="6 7">
    <name type="scientific">Cypionkella aquatica</name>
    <dbReference type="NCBI Taxonomy" id="1756042"/>
    <lineage>
        <taxon>Bacteria</taxon>
        <taxon>Pseudomonadati</taxon>
        <taxon>Pseudomonadota</taxon>
        <taxon>Alphaproteobacteria</taxon>
        <taxon>Rhodobacterales</taxon>
        <taxon>Paracoccaceae</taxon>
        <taxon>Cypionkella</taxon>
    </lineage>
</organism>
<dbReference type="InterPro" id="IPR036388">
    <property type="entry name" value="WH-like_DNA-bd_sf"/>
</dbReference>
<keyword evidence="7" id="KW-1185">Reference proteome</keyword>
<proteinExistence type="predicted"/>
<dbReference type="InterPro" id="IPR029063">
    <property type="entry name" value="SAM-dependent_MTases_sf"/>
</dbReference>
<evidence type="ECO:0000256" key="2">
    <source>
        <dbReference type="ARBA" id="ARBA00022679"/>
    </source>
</evidence>
<evidence type="ECO:0000259" key="4">
    <source>
        <dbReference type="Pfam" id="PF00891"/>
    </source>
</evidence>
<sequence length="372" mass="39932">MTVLPSLSSFRRGWLLRLAASRRFQVWAARIPFVRRIARAEGAALFDVVAGFVNAQVLMALVELRVLHLLQDGPMAVPQMAGLCAVPPERMQVLLQAGAGLGLLKRHRDGRFGLALRGASLLAVPGLQAMILHHRALYADLADPVAFLRDGRDTQLARFWPYVFGAAGAVDPQVTATYSELMAESQVLVAEDTLRMAPLTGVQRLMDVGGGTGAFLAAVGRAYPQMQLDLFDLPVVLEGARTRLAASGFAGRLALHPGSFRDDPLPVGADAISLVRVLYDHDDSTVLRLLQAVHTALPVGGRLIISEPMSGGAVPDRATDVYFAIYTMAMQTGRTRSAAEIEAILSAAGFTSICVHTGFRPFITSVITARRG</sequence>
<keyword evidence="3" id="KW-0949">S-adenosyl-L-methionine</keyword>
<dbReference type="InterPro" id="IPR001077">
    <property type="entry name" value="COMT_C"/>
</dbReference>
<dbReference type="GO" id="GO:0032259">
    <property type="term" value="P:methylation"/>
    <property type="evidence" value="ECO:0007669"/>
    <property type="project" value="UniProtKB-KW"/>
</dbReference>
<dbReference type="AlphaFoldDB" id="A0AA37TYA9"/>
<dbReference type="GO" id="GO:0046983">
    <property type="term" value="F:protein dimerization activity"/>
    <property type="evidence" value="ECO:0007669"/>
    <property type="project" value="InterPro"/>
</dbReference>
<evidence type="ECO:0000313" key="6">
    <source>
        <dbReference type="EMBL" id="GLS88814.1"/>
    </source>
</evidence>
<accession>A0AA37TYA9</accession>